<evidence type="ECO:0008006" key="4">
    <source>
        <dbReference type="Google" id="ProtNLM"/>
    </source>
</evidence>
<accession>A0ABQ9IXB4</accession>
<protein>
    <recommendedName>
        <fullName evidence="4">DUF229 domain containing protein</fullName>
    </recommendedName>
</protein>
<feature type="transmembrane region" description="Helical" evidence="1">
    <location>
        <begin position="7"/>
        <end position="28"/>
    </location>
</feature>
<proteinExistence type="predicted"/>
<dbReference type="InterPro" id="IPR004245">
    <property type="entry name" value="DUF229"/>
</dbReference>
<dbReference type="EMBL" id="JAPWTJ010002005">
    <property type="protein sequence ID" value="KAJ8968396.1"/>
    <property type="molecule type" value="Genomic_DNA"/>
</dbReference>
<gene>
    <name evidence="2" type="ORF">NQ317_007789</name>
</gene>
<keyword evidence="1" id="KW-0472">Membrane</keyword>
<comment type="caution">
    <text evidence="2">The sequence shown here is derived from an EMBL/GenBank/DDBJ whole genome shotgun (WGS) entry which is preliminary data.</text>
</comment>
<dbReference type="Gene3D" id="3.40.720.10">
    <property type="entry name" value="Alkaline Phosphatase, subunit A"/>
    <property type="match status" value="1"/>
</dbReference>
<evidence type="ECO:0000313" key="2">
    <source>
        <dbReference type="EMBL" id="KAJ8968396.1"/>
    </source>
</evidence>
<dbReference type="PANTHER" id="PTHR10974:SF9">
    <property type="entry name" value="DUF229 DOMAIN CONTAINING PROTEIN-RELATED"/>
    <property type="match status" value="1"/>
</dbReference>
<evidence type="ECO:0000256" key="1">
    <source>
        <dbReference type="SAM" id="Phobius"/>
    </source>
</evidence>
<keyword evidence="3" id="KW-1185">Reference proteome</keyword>
<dbReference type="Pfam" id="PF02995">
    <property type="entry name" value="DUF229"/>
    <property type="match status" value="1"/>
</dbReference>
<organism evidence="2 3">
    <name type="scientific">Molorchus minor</name>
    <dbReference type="NCBI Taxonomy" id="1323400"/>
    <lineage>
        <taxon>Eukaryota</taxon>
        <taxon>Metazoa</taxon>
        <taxon>Ecdysozoa</taxon>
        <taxon>Arthropoda</taxon>
        <taxon>Hexapoda</taxon>
        <taxon>Insecta</taxon>
        <taxon>Pterygota</taxon>
        <taxon>Neoptera</taxon>
        <taxon>Endopterygota</taxon>
        <taxon>Coleoptera</taxon>
        <taxon>Polyphaga</taxon>
        <taxon>Cucujiformia</taxon>
        <taxon>Chrysomeloidea</taxon>
        <taxon>Cerambycidae</taxon>
        <taxon>Lamiinae</taxon>
        <taxon>Monochamini</taxon>
        <taxon>Molorchus</taxon>
    </lineage>
</organism>
<name>A0ABQ9IXB4_9CUCU</name>
<dbReference type="PANTHER" id="PTHR10974">
    <property type="entry name" value="FI08016P-RELATED"/>
    <property type="match status" value="1"/>
</dbReference>
<dbReference type="CDD" id="cd16021">
    <property type="entry name" value="ALP_like"/>
    <property type="match status" value="1"/>
</dbReference>
<keyword evidence="1" id="KW-0812">Transmembrane</keyword>
<dbReference type="SUPFAM" id="SSF53649">
    <property type="entry name" value="Alkaline phosphatase-like"/>
    <property type="match status" value="1"/>
</dbReference>
<dbReference type="Proteomes" id="UP001162164">
    <property type="component" value="Unassembled WGS sequence"/>
</dbReference>
<dbReference type="InterPro" id="IPR017850">
    <property type="entry name" value="Alkaline_phosphatase_core_sf"/>
</dbReference>
<reference evidence="2" key="1">
    <citation type="journal article" date="2023" name="Insect Mol. Biol.">
        <title>Genome sequencing provides insights into the evolution of gene families encoding plant cell wall-degrading enzymes in longhorned beetles.</title>
        <authorList>
            <person name="Shin N.R."/>
            <person name="Okamura Y."/>
            <person name="Kirsch R."/>
            <person name="Pauchet Y."/>
        </authorList>
    </citation>
    <scope>NUCLEOTIDE SEQUENCE</scope>
    <source>
        <strain evidence="2">MMC_N1</strain>
    </source>
</reference>
<keyword evidence="1" id="KW-1133">Transmembrane helix</keyword>
<evidence type="ECO:0000313" key="3">
    <source>
        <dbReference type="Proteomes" id="UP001162164"/>
    </source>
</evidence>
<sequence length="653" mass="75380">MIYSYKIIIGAMVVFNVAYLTYNVTISFKDDPQTATTDFFDDKQYIIDTPGCRIENVDAFSEEIRNFIYKFDKVTCADSEPLTYVSRSGENVTLNINNSLLNTYSRFTVSCCYSTITRNHLAPNPDDDITFSDCTYFNDSVLISENFVFVKCTNFYHTVYENVHATLQAPQDYSNINAPNILLIGIDGVSRSNLIRTMPKTFEYCEKNRWVNLKGYNKIADNTFPNLMAVLTGMNFSQTSHVCNPYERGKLDNCSHFIWKVFKEYGYSTAYAEDTPTIATFNGIKTGFIHPPTDYYFRPYFLAANQLSAKYLCLRAHCTGSEKTGIRMQNLIKTFLSTTKDRTPAFGLFWMNAFSHEDVNCPSSMDDDFLEYFQELQKDGHLEDTIVIFFSDHGFRFGNIRLTHTGWMEERLPFIYVWIPEKFRLAHQEEYKHLQQNSERLTTPYDLYMTLQHILHLSNNSFVQSPSQGCLECQSLLKPVPLSRTCSQCGIPQAYCTCSTYEQINKNEPIVLEASKYFIGRLNEKVQSYGNASRGCSVYFLNKVSHARSLVIKSKSEQNVMVVVETNPEAIFEATVKVTYDKYYNSTFSLLEVNRLDRYAPKTFCVKDSPVQIYCYCKSLLKQLTNIFCNNKFYYLNNKLTSELRRGQCVVLH</sequence>